<dbReference type="EMBL" id="GHWJ01010549">
    <property type="protein sequence ID" value="NOV43286.1"/>
    <property type="molecule type" value="Transcribed_RNA"/>
</dbReference>
<accession>A0A6M2DB14</accession>
<name>A0A6M2DB14_RHIMP</name>
<feature type="chain" id="PRO_5026900007" evidence="1">
    <location>
        <begin position="19"/>
        <end position="79"/>
    </location>
</feature>
<evidence type="ECO:0000313" key="2">
    <source>
        <dbReference type="EMBL" id="NOV43286.1"/>
    </source>
</evidence>
<proteinExistence type="predicted"/>
<dbReference type="AlphaFoldDB" id="A0A6M2DB14"/>
<reference evidence="2" key="1">
    <citation type="submission" date="2019-09" db="EMBL/GenBank/DDBJ databases">
        <title>Organ-specific transcriptomic study of the physiology of the cattle tick, Rhipicephalus microplus.</title>
        <authorList>
            <person name="Tirloni L."/>
            <person name="Braz G."/>
            <person name="Gandara A.C.P."/>
            <person name="Sabadin G.A."/>
            <person name="da Silva R.M."/>
            <person name="Guizzo M.G."/>
            <person name="Machado J.A."/>
            <person name="Costa E.P."/>
            <person name="Gomes H.F."/>
            <person name="Moraes J."/>
            <person name="Mota M.B.S."/>
            <person name="Mesquita R.D."/>
            <person name="Alvarenga P.H."/>
            <person name="Alves F."/>
            <person name="Seixas A."/>
            <person name="da Fonseca R.N."/>
            <person name="Fogaca A."/>
            <person name="Logullo C."/>
            <person name="Tanaka A."/>
            <person name="Daffre S."/>
            <person name="Termignoni C."/>
            <person name="Vaz I.S.Jr."/>
            <person name="Oliveira P.L."/>
            <person name="Ribeiro J.M."/>
        </authorList>
    </citation>
    <scope>NUCLEOTIDE SEQUENCE</scope>
    <source>
        <strain evidence="2">Porto Alegre</strain>
    </source>
</reference>
<keyword evidence="1" id="KW-0732">Signal</keyword>
<organism evidence="2">
    <name type="scientific">Rhipicephalus microplus</name>
    <name type="common">Cattle tick</name>
    <name type="synonym">Boophilus microplus</name>
    <dbReference type="NCBI Taxonomy" id="6941"/>
    <lineage>
        <taxon>Eukaryota</taxon>
        <taxon>Metazoa</taxon>
        <taxon>Ecdysozoa</taxon>
        <taxon>Arthropoda</taxon>
        <taxon>Chelicerata</taxon>
        <taxon>Arachnida</taxon>
        <taxon>Acari</taxon>
        <taxon>Parasitiformes</taxon>
        <taxon>Ixodida</taxon>
        <taxon>Ixodoidea</taxon>
        <taxon>Ixodidae</taxon>
        <taxon>Rhipicephalinae</taxon>
        <taxon>Rhipicephalus</taxon>
        <taxon>Boophilus</taxon>
    </lineage>
</organism>
<evidence type="ECO:0000256" key="1">
    <source>
        <dbReference type="SAM" id="SignalP"/>
    </source>
</evidence>
<feature type="signal peptide" evidence="1">
    <location>
        <begin position="1"/>
        <end position="18"/>
    </location>
</feature>
<sequence>MFAVFRGVLALCVFLCSAGAVYYKDELYSSEDVWRRIVKHSPARRTKSVEDDRTSQSSMLAHEKLGCWCTTAVLGFCFL</sequence>
<protein>
    <submittedName>
        <fullName evidence="2">Putative secreted protein</fullName>
    </submittedName>
</protein>